<comment type="similarity">
    <text evidence="4">Belongs to the DASH complex ASK1 family.</text>
</comment>
<keyword evidence="13" id="KW-0206">Cytoskeleton</keyword>
<feature type="region of interest" description="Disordered" evidence="17">
    <location>
        <begin position="266"/>
        <end position="384"/>
    </location>
</feature>
<dbReference type="HOGENOM" id="CLU_625697_0_0_1"/>
<dbReference type="AlphaFoldDB" id="C6HFV6"/>
<dbReference type="GO" id="GO:0008608">
    <property type="term" value="P:attachment of spindle microtubules to kinetochore"/>
    <property type="evidence" value="ECO:0007669"/>
    <property type="project" value="InterPro"/>
</dbReference>
<proteinExistence type="inferred from homology"/>
<dbReference type="GO" id="GO:0072686">
    <property type="term" value="C:mitotic spindle"/>
    <property type="evidence" value="ECO:0007669"/>
    <property type="project" value="InterPro"/>
</dbReference>
<evidence type="ECO:0000313" key="19">
    <source>
        <dbReference type="Proteomes" id="UP000002624"/>
    </source>
</evidence>
<evidence type="ECO:0000256" key="5">
    <source>
        <dbReference type="ARBA" id="ARBA00014520"/>
    </source>
</evidence>
<dbReference type="GO" id="GO:0042729">
    <property type="term" value="C:DASH complex"/>
    <property type="evidence" value="ECO:0007669"/>
    <property type="project" value="InterPro"/>
</dbReference>
<keyword evidence="15" id="KW-0131">Cell cycle</keyword>
<comment type="subcellular location">
    <subcellularLocation>
        <location evidence="3">Chromosome</location>
        <location evidence="3">Centromere</location>
        <location evidence="3">Kinetochore</location>
    </subcellularLocation>
    <subcellularLocation>
        <location evidence="2">Cytoplasm</location>
        <location evidence="2">Cytoskeleton</location>
        <location evidence="2">Spindle</location>
    </subcellularLocation>
    <subcellularLocation>
        <location evidence="1">Nucleus</location>
    </subcellularLocation>
</comment>
<evidence type="ECO:0000256" key="13">
    <source>
        <dbReference type="ARBA" id="ARBA00023212"/>
    </source>
</evidence>
<keyword evidence="9" id="KW-0493">Microtubule</keyword>
<feature type="compositionally biased region" description="Low complexity" evidence="17">
    <location>
        <begin position="210"/>
        <end position="221"/>
    </location>
</feature>
<dbReference type="Pfam" id="PF08655">
    <property type="entry name" value="DASH_Ask1"/>
    <property type="match status" value="1"/>
</dbReference>
<keyword evidence="10" id="KW-0498">Mitosis</keyword>
<keyword evidence="14" id="KW-0539">Nucleus</keyword>
<keyword evidence="11" id="KW-0159">Chromosome partition</keyword>
<evidence type="ECO:0000256" key="14">
    <source>
        <dbReference type="ARBA" id="ARBA00023242"/>
    </source>
</evidence>
<evidence type="ECO:0000313" key="18">
    <source>
        <dbReference type="EMBL" id="EER40707.1"/>
    </source>
</evidence>
<dbReference type="GO" id="GO:0051301">
    <property type="term" value="P:cell division"/>
    <property type="evidence" value="ECO:0007669"/>
    <property type="project" value="UniProtKB-KW"/>
</dbReference>
<accession>C6HFV6</accession>
<evidence type="ECO:0000256" key="7">
    <source>
        <dbReference type="ARBA" id="ARBA00022490"/>
    </source>
</evidence>
<organism evidence="18 19">
    <name type="scientific">Ajellomyces capsulatus (strain H143)</name>
    <name type="common">Darling's disease fungus</name>
    <name type="synonym">Histoplasma capsulatum</name>
    <dbReference type="NCBI Taxonomy" id="544712"/>
    <lineage>
        <taxon>Eukaryota</taxon>
        <taxon>Fungi</taxon>
        <taxon>Dikarya</taxon>
        <taxon>Ascomycota</taxon>
        <taxon>Pezizomycotina</taxon>
        <taxon>Eurotiomycetes</taxon>
        <taxon>Eurotiomycetidae</taxon>
        <taxon>Onygenales</taxon>
        <taxon>Ajellomycetaceae</taxon>
        <taxon>Histoplasma</taxon>
    </lineage>
</organism>
<feature type="compositionally biased region" description="Polar residues" evidence="17">
    <location>
        <begin position="176"/>
        <end position="188"/>
    </location>
</feature>
<dbReference type="PANTHER" id="PTHR28200:SF1">
    <property type="entry name" value="DASH COMPLEX SUBUNIT ASK1"/>
    <property type="match status" value="1"/>
</dbReference>
<dbReference type="Proteomes" id="UP000002624">
    <property type="component" value="Unassembled WGS sequence"/>
</dbReference>
<evidence type="ECO:0000256" key="10">
    <source>
        <dbReference type="ARBA" id="ARBA00022776"/>
    </source>
</evidence>
<dbReference type="OMA" id="TIQFHIP"/>
<keyword evidence="6" id="KW-0158">Chromosome</keyword>
<evidence type="ECO:0000256" key="6">
    <source>
        <dbReference type="ARBA" id="ARBA00022454"/>
    </source>
</evidence>
<sequence length="441" mass="49124">MSRPNPAQRNLSLTEELERLEQSITLTLQEIDHNFSRAHRIVTTSILPTVEQYAEQSREVWEGSKFWKQFFESSANVSLSGYEEQPPSESGQEGTYSEDSTYTTRTSTDEDATESYATPSSESLNLHDREDAPDLSSLTITPSHSIPRPKSHIKRNNNDDITSSSIDYPTPYETLHNASDDTPLQSRNADPVTPARTQWKHGGARDMAITPTSSSFAPPASHRMPSTSKKAGKQMDPVLHRVLDKTYRIQATPLASSRKTYGHYTHTISTPKFNPKPGYLDSPLSSPEIEVPKLHSEIFSSPIKGDNDGGEDDESRPRQRRPSKPSRVSRPGISVLTPSKHDASRPPKMSYGWDSNEDFHDDDDDDDDDDDGTALFGDSPPKTIQFHVPQSRLLQTPAKEASKRIVSDLLHTAGCGEDITDEYENSPSIIRRAAGLEDESF</sequence>
<keyword evidence="12" id="KW-0995">Kinetochore</keyword>
<feature type="compositionally biased region" description="Polar residues" evidence="17">
    <location>
        <begin position="115"/>
        <end position="124"/>
    </location>
</feature>
<dbReference type="GO" id="GO:0044732">
    <property type="term" value="C:mitotic spindle pole body"/>
    <property type="evidence" value="ECO:0007669"/>
    <property type="project" value="TreeGrafter"/>
</dbReference>
<keyword evidence="8" id="KW-0132">Cell division</keyword>
<evidence type="ECO:0000256" key="1">
    <source>
        <dbReference type="ARBA" id="ARBA00004123"/>
    </source>
</evidence>
<evidence type="ECO:0000256" key="12">
    <source>
        <dbReference type="ARBA" id="ARBA00022838"/>
    </source>
</evidence>
<evidence type="ECO:0000256" key="4">
    <source>
        <dbReference type="ARBA" id="ARBA00010731"/>
    </source>
</evidence>
<evidence type="ECO:0000256" key="17">
    <source>
        <dbReference type="SAM" id="MobiDB-lite"/>
    </source>
</evidence>
<evidence type="ECO:0000256" key="11">
    <source>
        <dbReference type="ARBA" id="ARBA00022829"/>
    </source>
</evidence>
<name>C6HFV6_AJECH</name>
<keyword evidence="7" id="KW-0963">Cytoplasm</keyword>
<dbReference type="OrthoDB" id="5573898at2759"/>
<protein>
    <recommendedName>
        <fullName evidence="5">DASH complex subunit ASK1</fullName>
    </recommendedName>
</protein>
<feature type="compositionally biased region" description="Polar residues" evidence="17">
    <location>
        <begin position="87"/>
        <end position="106"/>
    </location>
</feature>
<evidence type="ECO:0000256" key="3">
    <source>
        <dbReference type="ARBA" id="ARBA00004629"/>
    </source>
</evidence>
<evidence type="ECO:0000256" key="2">
    <source>
        <dbReference type="ARBA" id="ARBA00004186"/>
    </source>
</evidence>
<dbReference type="GO" id="GO:0005874">
    <property type="term" value="C:microtubule"/>
    <property type="evidence" value="ECO:0007669"/>
    <property type="project" value="UniProtKB-KW"/>
</dbReference>
<reference evidence="19" key="1">
    <citation type="submission" date="2009-05" db="EMBL/GenBank/DDBJ databases">
        <title>The genome sequence of Ajellomyces capsulatus strain H143.</title>
        <authorList>
            <person name="Champion M."/>
            <person name="Cuomo C.A."/>
            <person name="Ma L.-J."/>
            <person name="Henn M.R."/>
            <person name="Sil A."/>
            <person name="Goldman B."/>
            <person name="Young S.K."/>
            <person name="Kodira C.D."/>
            <person name="Zeng Q."/>
            <person name="Koehrsen M."/>
            <person name="Alvarado L."/>
            <person name="Berlin A.M."/>
            <person name="Borenstein D."/>
            <person name="Chen Z."/>
            <person name="Engels R."/>
            <person name="Freedman E."/>
            <person name="Gellesch M."/>
            <person name="Goldberg J."/>
            <person name="Griggs A."/>
            <person name="Gujja S."/>
            <person name="Heiman D.I."/>
            <person name="Hepburn T.A."/>
            <person name="Howarth C."/>
            <person name="Jen D."/>
            <person name="Larson L."/>
            <person name="Lewis B."/>
            <person name="Mehta T."/>
            <person name="Park D."/>
            <person name="Pearson M."/>
            <person name="Roberts A."/>
            <person name="Saif S."/>
            <person name="Shea T.D."/>
            <person name="Shenoy N."/>
            <person name="Sisk P."/>
            <person name="Stolte C."/>
            <person name="Sykes S."/>
            <person name="Walk T."/>
            <person name="White J."/>
            <person name="Yandava C."/>
            <person name="Klein B."/>
            <person name="McEwen J.G."/>
            <person name="Puccia R."/>
            <person name="Goldman G.H."/>
            <person name="Felipe M.S."/>
            <person name="Nino-Vega G."/>
            <person name="San-Blas G."/>
            <person name="Taylor J.W."/>
            <person name="Mendoza L."/>
            <person name="Galagan J.E."/>
            <person name="Nusbaum C."/>
            <person name="Birren B.W."/>
        </authorList>
    </citation>
    <scope>NUCLEOTIDE SEQUENCE [LARGE SCALE GENOMIC DNA]</scope>
    <source>
        <strain evidence="19">H143</strain>
    </source>
</reference>
<dbReference type="VEuPathDB" id="FungiDB:HCDG_05296"/>
<keyword evidence="16" id="KW-0137">Centromere</keyword>
<gene>
    <name evidence="18" type="ORF">HCDG_05296</name>
</gene>
<dbReference type="InterPro" id="IPR013964">
    <property type="entry name" value="DASH_Ask1"/>
</dbReference>
<dbReference type="EMBL" id="GG692425">
    <property type="protein sequence ID" value="EER40707.1"/>
    <property type="molecule type" value="Genomic_DNA"/>
</dbReference>
<dbReference type="PANTHER" id="PTHR28200">
    <property type="entry name" value="DASH COMPLEX SUBUNIT ASK1"/>
    <property type="match status" value="1"/>
</dbReference>
<evidence type="ECO:0000256" key="8">
    <source>
        <dbReference type="ARBA" id="ARBA00022618"/>
    </source>
</evidence>
<dbReference type="STRING" id="544712.C6HFV6"/>
<feature type="region of interest" description="Disordered" evidence="17">
    <location>
        <begin position="78"/>
        <end position="235"/>
    </location>
</feature>
<evidence type="ECO:0000256" key="15">
    <source>
        <dbReference type="ARBA" id="ARBA00023306"/>
    </source>
</evidence>
<evidence type="ECO:0000256" key="16">
    <source>
        <dbReference type="ARBA" id="ARBA00023328"/>
    </source>
</evidence>
<feature type="compositionally biased region" description="Acidic residues" evidence="17">
    <location>
        <begin position="355"/>
        <end position="372"/>
    </location>
</feature>
<evidence type="ECO:0000256" key="9">
    <source>
        <dbReference type="ARBA" id="ARBA00022701"/>
    </source>
</evidence>